<feature type="region of interest" description="Disordered" evidence="6">
    <location>
        <begin position="159"/>
        <end position="189"/>
    </location>
</feature>
<feature type="signal peptide" evidence="8">
    <location>
        <begin position="1"/>
        <end position="32"/>
    </location>
</feature>
<reference evidence="12" key="1">
    <citation type="submission" date="2016-10" db="EMBL/GenBank/DDBJ databases">
        <authorList>
            <person name="Varghese N."/>
        </authorList>
    </citation>
    <scope>NUCLEOTIDE SEQUENCE [LARGE SCALE GENOMIC DNA]</scope>
    <source>
        <strain evidence="12">HL 19</strain>
    </source>
</reference>
<dbReference type="InterPro" id="IPR028250">
    <property type="entry name" value="DsbDN"/>
</dbReference>
<feature type="transmembrane region" description="Helical" evidence="7">
    <location>
        <begin position="204"/>
        <end position="235"/>
    </location>
</feature>
<organism evidence="11 12">
    <name type="scientific">Thiohalorhabdus denitrificans</name>
    <dbReference type="NCBI Taxonomy" id="381306"/>
    <lineage>
        <taxon>Bacteria</taxon>
        <taxon>Pseudomonadati</taxon>
        <taxon>Pseudomonadota</taxon>
        <taxon>Gammaproteobacteria</taxon>
        <taxon>Thiohalorhabdales</taxon>
        <taxon>Thiohalorhabdaceae</taxon>
        <taxon>Thiohalorhabdus</taxon>
    </lineage>
</organism>
<dbReference type="GO" id="GO:0015035">
    <property type="term" value="F:protein-disulfide reductase activity"/>
    <property type="evidence" value="ECO:0007669"/>
    <property type="project" value="TreeGrafter"/>
</dbReference>
<evidence type="ECO:0000256" key="1">
    <source>
        <dbReference type="ARBA" id="ARBA00004141"/>
    </source>
</evidence>
<feature type="compositionally biased region" description="Gly residues" evidence="6">
    <location>
        <begin position="161"/>
        <end position="186"/>
    </location>
</feature>
<keyword evidence="12" id="KW-1185">Reference proteome</keyword>
<name>A0A1G5E5P5_9GAMM</name>
<keyword evidence="3" id="KW-0201">Cytochrome c-type biogenesis</keyword>
<evidence type="ECO:0000256" key="3">
    <source>
        <dbReference type="ARBA" id="ARBA00022748"/>
    </source>
</evidence>
<evidence type="ECO:0000256" key="5">
    <source>
        <dbReference type="ARBA" id="ARBA00023136"/>
    </source>
</evidence>
<evidence type="ECO:0000313" key="11">
    <source>
        <dbReference type="EMBL" id="SCY21828.1"/>
    </source>
</evidence>
<feature type="domain" description="Cytochrome C biogenesis protein transmembrane" evidence="9">
    <location>
        <begin position="205"/>
        <end position="236"/>
    </location>
</feature>
<feature type="chain" id="PRO_5010161471" evidence="8">
    <location>
        <begin position="33"/>
        <end position="237"/>
    </location>
</feature>
<proteinExistence type="predicted"/>
<dbReference type="Gene3D" id="2.60.40.1250">
    <property type="entry name" value="Thiol:disulfide interchange protein DsbD, N-terminal domain"/>
    <property type="match status" value="1"/>
</dbReference>
<evidence type="ECO:0000259" key="9">
    <source>
        <dbReference type="Pfam" id="PF02683"/>
    </source>
</evidence>
<evidence type="ECO:0000256" key="4">
    <source>
        <dbReference type="ARBA" id="ARBA00022989"/>
    </source>
</evidence>
<evidence type="ECO:0000256" key="6">
    <source>
        <dbReference type="SAM" id="MobiDB-lite"/>
    </source>
</evidence>
<dbReference type="Pfam" id="PF11412">
    <property type="entry name" value="DsbD_N"/>
    <property type="match status" value="1"/>
</dbReference>
<feature type="non-terminal residue" evidence="11">
    <location>
        <position position="237"/>
    </location>
</feature>
<evidence type="ECO:0000256" key="2">
    <source>
        <dbReference type="ARBA" id="ARBA00022692"/>
    </source>
</evidence>
<evidence type="ECO:0000313" key="12">
    <source>
        <dbReference type="Proteomes" id="UP000183104"/>
    </source>
</evidence>
<feature type="domain" description="Thiol:disulfide interchange protein DsbD N-terminal" evidence="10">
    <location>
        <begin position="34"/>
        <end position="150"/>
    </location>
</feature>
<protein>
    <submittedName>
        <fullName evidence="11">Disulphide bond corrector protein DsbC</fullName>
    </submittedName>
</protein>
<dbReference type="GO" id="GO:0016020">
    <property type="term" value="C:membrane"/>
    <property type="evidence" value="ECO:0007669"/>
    <property type="project" value="UniProtKB-SubCell"/>
</dbReference>
<evidence type="ECO:0000256" key="7">
    <source>
        <dbReference type="SAM" id="Phobius"/>
    </source>
</evidence>
<dbReference type="Pfam" id="PF02683">
    <property type="entry name" value="DsbD_TM"/>
    <property type="match status" value="1"/>
</dbReference>
<dbReference type="RefSeq" id="WP_280518397.1">
    <property type="nucleotide sequence ID" value="NZ_FMUN01000004.1"/>
</dbReference>
<dbReference type="GO" id="GO:0045454">
    <property type="term" value="P:cell redox homeostasis"/>
    <property type="evidence" value="ECO:0007669"/>
    <property type="project" value="TreeGrafter"/>
</dbReference>
<dbReference type="SUPFAM" id="SSF74863">
    <property type="entry name" value="Thiol:disulfide interchange protein DsbD, N-terminal domain (DsbD-alpha)"/>
    <property type="match status" value="1"/>
</dbReference>
<dbReference type="STRING" id="381306.AN478_01460"/>
<keyword evidence="8" id="KW-0732">Signal</keyword>
<dbReference type="EMBL" id="FMUN01000004">
    <property type="protein sequence ID" value="SCY21828.1"/>
    <property type="molecule type" value="Genomic_DNA"/>
</dbReference>
<accession>A0A1G5E5P5</accession>
<dbReference type="PANTHER" id="PTHR32234:SF0">
    <property type="entry name" value="THIOL:DISULFIDE INTERCHANGE PROTEIN DSBD"/>
    <property type="match status" value="1"/>
</dbReference>
<evidence type="ECO:0000259" key="10">
    <source>
        <dbReference type="Pfam" id="PF11412"/>
    </source>
</evidence>
<evidence type="ECO:0000256" key="8">
    <source>
        <dbReference type="SAM" id="SignalP"/>
    </source>
</evidence>
<keyword evidence="4 7" id="KW-1133">Transmembrane helix</keyword>
<dbReference type="InterPro" id="IPR036929">
    <property type="entry name" value="DsbDN_sf"/>
</dbReference>
<dbReference type="Proteomes" id="UP000183104">
    <property type="component" value="Unassembled WGS sequence"/>
</dbReference>
<dbReference type="AlphaFoldDB" id="A0A1G5E5P5"/>
<dbReference type="PANTHER" id="PTHR32234">
    <property type="entry name" value="THIOL:DISULFIDE INTERCHANGE PROTEIN DSBD"/>
    <property type="match status" value="1"/>
</dbReference>
<keyword evidence="2 7" id="KW-0812">Transmembrane</keyword>
<comment type="subcellular location">
    <subcellularLocation>
        <location evidence="1">Membrane</location>
        <topology evidence="1">Multi-pass membrane protein</topology>
    </subcellularLocation>
</comment>
<keyword evidence="5 7" id="KW-0472">Membrane</keyword>
<dbReference type="GO" id="GO:0017004">
    <property type="term" value="P:cytochrome complex assembly"/>
    <property type="evidence" value="ECO:0007669"/>
    <property type="project" value="UniProtKB-KW"/>
</dbReference>
<sequence length="237" mass="23953">MKFQASVARQARAALSLVVALLLTSLAVSAQAQNIPQPEEAFQPSAEAVGPDTVRVTWDVGDDTYLYRDKLDLSVVEPEGGEVVATEVPAGKEKYDETFDKEMEVFYGEATLTAELSGVEDTDEVVVEARYQGCADAGVCYPPQTKELTVSLADAPAAAAGGPGSGGGDGGAAGDAGEGAGEGAAGGSTSEQGQFAAALESGGLVALGLFFLAGLGLAFTPCIFPMVPILSGIIVGS</sequence>
<gene>
    <name evidence="11" type="ORF">SAMN05661077_1482</name>
</gene>
<dbReference type="InterPro" id="IPR003834">
    <property type="entry name" value="Cyt_c_assmbl_TM_dom"/>
</dbReference>